<dbReference type="Proteomes" id="UP000276249">
    <property type="component" value="Unassembled WGS sequence"/>
</dbReference>
<name>A0A8G1U846_LACPE</name>
<organism evidence="1 4">
    <name type="scientific">Lactiplantibacillus pentosus</name>
    <name type="common">Lactobacillus pentosus</name>
    <dbReference type="NCBI Taxonomy" id="1589"/>
    <lineage>
        <taxon>Bacteria</taxon>
        <taxon>Bacillati</taxon>
        <taxon>Bacillota</taxon>
        <taxon>Bacilli</taxon>
        <taxon>Lactobacillales</taxon>
        <taxon>Lactobacillaceae</taxon>
        <taxon>Lactiplantibacillus</taxon>
    </lineage>
</organism>
<evidence type="ECO:0000313" key="2">
    <source>
        <dbReference type="EMBL" id="RMW51761.1"/>
    </source>
</evidence>
<dbReference type="Proteomes" id="UP001151834">
    <property type="component" value="Unassembled WGS sequence"/>
</dbReference>
<evidence type="ECO:0000313" key="4">
    <source>
        <dbReference type="Proteomes" id="UP001151834"/>
    </source>
</evidence>
<dbReference type="EMBL" id="JAPEQV010000017">
    <property type="protein sequence ID" value="MDF2313794.1"/>
    <property type="molecule type" value="Genomic_DNA"/>
</dbReference>
<evidence type="ECO:0000313" key="3">
    <source>
        <dbReference type="Proteomes" id="UP000276249"/>
    </source>
</evidence>
<accession>A0A8G1U846</accession>
<reference evidence="2 3" key="1">
    <citation type="submission" date="2018-10" db="EMBL/GenBank/DDBJ databases">
        <title>Genome sequences of five Lactobacillus pentosus strains isolated from brines of traditionally fermented spanish-style green table olives and differences between them.</title>
        <authorList>
            <person name="Jimenez Diaz R."/>
        </authorList>
    </citation>
    <scope>NUCLEOTIDE SEQUENCE [LARGE SCALE GENOMIC DNA]</scope>
    <source>
        <strain evidence="2 3">IG10</strain>
    </source>
</reference>
<sequence>MNYRNEYEFLIKNIESGKGPEQLSQEARDYGLDGNQVLMIIQGLIDNQLVTTPNSPNLYGTGSVTTRLVSRDWDKVIRHLTDLESSK</sequence>
<comment type="caution">
    <text evidence="1">The sequence shown here is derived from an EMBL/GenBank/DDBJ whole genome shotgun (WGS) entry which is preliminary data.</text>
</comment>
<gene>
    <name evidence="2" type="ORF">D6U18_01740</name>
    <name evidence="1" type="ORF">OOJ94_13280</name>
</gene>
<evidence type="ECO:0000313" key="1">
    <source>
        <dbReference type="EMBL" id="MDF2313794.1"/>
    </source>
</evidence>
<reference evidence="1" key="3">
    <citation type="journal article" date="2023" name="Front Nutr">
        <title>Lactiplantibacillus pentosus P2020 protects the hyperuricemia and renal inflammation in mice.</title>
        <authorList>
            <person name="Wang Z."/>
            <person name="Song L."/>
            <person name="Li X."/>
            <person name="Xiao Y."/>
            <person name="Huang Y."/>
            <person name="Zhang Y."/>
            <person name="Li J."/>
            <person name="Li M."/>
            <person name="Ren Z."/>
        </authorList>
    </citation>
    <scope>NUCLEOTIDE SEQUENCE</scope>
    <source>
        <strain evidence="1">P2000</strain>
    </source>
</reference>
<reference evidence="1" key="2">
    <citation type="submission" date="2022-11" db="EMBL/GenBank/DDBJ databases">
        <authorList>
            <person name="Wang Z."/>
        </authorList>
    </citation>
    <scope>NUCLEOTIDE SEQUENCE</scope>
    <source>
        <strain evidence="1">P2000</strain>
    </source>
</reference>
<dbReference type="AlphaFoldDB" id="A0A8G1U846"/>
<dbReference type="RefSeq" id="WP_122217526.1">
    <property type="nucleotide sequence ID" value="NZ_CP113804.1"/>
</dbReference>
<proteinExistence type="predicted"/>
<protein>
    <submittedName>
        <fullName evidence="1">Uncharacterized protein</fullName>
    </submittedName>
</protein>
<dbReference type="EMBL" id="RDCJ01000020">
    <property type="protein sequence ID" value="RMW51761.1"/>
    <property type="molecule type" value="Genomic_DNA"/>
</dbReference>